<proteinExistence type="predicted"/>
<accession>A0A654LT35</accession>
<reference evidence="3" key="1">
    <citation type="submission" date="2015-10" db="EMBL/GenBank/DDBJ databases">
        <title>Niche specialization of a soil ammonia-oxidizing archaeon, Candidatus Nitrosocosmicus oleophilus.</title>
        <authorList>
            <person name="Jung M.-Y."/>
            <person name="Rhee S.-K."/>
        </authorList>
    </citation>
    <scope>NUCLEOTIDE SEQUENCE [LARGE SCALE GENOMIC DNA]</scope>
    <source>
        <strain evidence="3">MY3</strain>
    </source>
</reference>
<dbReference type="EMBL" id="CP012850">
    <property type="protein sequence ID" value="ALI34528.1"/>
    <property type="molecule type" value="Genomic_DNA"/>
</dbReference>
<name>A0A654LT35_9ARCH</name>
<dbReference type="AlphaFoldDB" id="A0A654LT35"/>
<dbReference type="KEGG" id="taa:NMY3_00314"/>
<evidence type="ECO:0000313" key="2">
    <source>
        <dbReference type="EMBL" id="ALI34528.1"/>
    </source>
</evidence>
<protein>
    <submittedName>
        <fullName evidence="2">Uncharacterized protein</fullName>
    </submittedName>
</protein>
<feature type="transmembrane region" description="Helical" evidence="1">
    <location>
        <begin position="21"/>
        <end position="41"/>
    </location>
</feature>
<keyword evidence="3" id="KW-1185">Reference proteome</keyword>
<keyword evidence="1" id="KW-1133">Transmembrane helix</keyword>
<evidence type="ECO:0000256" key="1">
    <source>
        <dbReference type="SAM" id="Phobius"/>
    </source>
</evidence>
<organism evidence="2 3">
    <name type="scientific">Candidatus Nitrosocosmicus oleophilus</name>
    <dbReference type="NCBI Taxonomy" id="1353260"/>
    <lineage>
        <taxon>Archaea</taxon>
        <taxon>Nitrososphaerota</taxon>
        <taxon>Nitrososphaeria</taxon>
        <taxon>Nitrososphaerales</taxon>
        <taxon>Nitrososphaeraceae</taxon>
        <taxon>Candidatus Nitrosocosmicus</taxon>
    </lineage>
</organism>
<sequence>MNQTMDIEISDIVSMVSINHSYVKGPLAISFSLILLFTFVVSDSNFAQISLGNSNSVIDSPTLDSCLQAVKNPDTVPALFLAACLIFAPDIYRITGDITFIYVIVNAVEGISEFP</sequence>
<gene>
    <name evidence="2" type="ORF">NMY3_00314</name>
</gene>
<evidence type="ECO:0000313" key="3">
    <source>
        <dbReference type="Proteomes" id="UP000058925"/>
    </source>
</evidence>
<keyword evidence="1" id="KW-0472">Membrane</keyword>
<keyword evidence="1" id="KW-0812">Transmembrane</keyword>
<dbReference type="Proteomes" id="UP000058925">
    <property type="component" value="Chromosome"/>
</dbReference>